<keyword evidence="2" id="KW-0547">Nucleotide-binding</keyword>
<dbReference type="PANTHER" id="PTHR24220:SF689">
    <property type="entry name" value="LIPOPROTEIN-RELEASING SYSTEM ATP-BINDING PROTEIN LOLD"/>
    <property type="match status" value="1"/>
</dbReference>
<dbReference type="InterPro" id="IPR015854">
    <property type="entry name" value="ABC_transpr_LolD-like"/>
</dbReference>
<dbReference type="GO" id="GO:0005524">
    <property type="term" value="F:ATP binding"/>
    <property type="evidence" value="ECO:0007669"/>
    <property type="project" value="UniProtKB-KW"/>
</dbReference>
<dbReference type="InterPro" id="IPR027417">
    <property type="entry name" value="P-loop_NTPase"/>
</dbReference>
<sequence length="221" mass="23464">MSVVVEGRNLHKFYRTGDDEVFALRDVSLDLSQGEMVALIGASGSGKSTLLACIAGLDEPDGGYVRVAGSRMSHRTEAARSQLRCRHIGMLMQSGTLFDHLTMFQNIRLQQHLVGTGEDEDVHQLLEKLGLGGQGDKLPTQLSGGEVARGGLAVALAGGRAVLLCDEPTAELDTGTEAAILSQIHRRCDQGAAALVATHSEAVARMANRAIHLRDGRVVDG</sequence>
<keyword evidence="3 6" id="KW-0067">ATP-binding</keyword>
<feature type="domain" description="ABC transporter" evidence="5">
    <location>
        <begin position="5"/>
        <end position="219"/>
    </location>
</feature>
<name>A0ABQ6CAL4_9HYPH</name>
<dbReference type="RefSeq" id="WP_284310253.1">
    <property type="nucleotide sequence ID" value="NZ_BSPC01000005.1"/>
</dbReference>
<evidence type="ECO:0000256" key="4">
    <source>
        <dbReference type="ARBA" id="ARBA00022967"/>
    </source>
</evidence>
<dbReference type="InterPro" id="IPR003593">
    <property type="entry name" value="AAA+_ATPase"/>
</dbReference>
<evidence type="ECO:0000313" key="6">
    <source>
        <dbReference type="EMBL" id="GLS17433.1"/>
    </source>
</evidence>
<reference evidence="7" key="1">
    <citation type="journal article" date="2019" name="Int. J. Syst. Evol. Microbiol.">
        <title>The Global Catalogue of Microorganisms (GCM) 10K type strain sequencing project: providing services to taxonomists for standard genome sequencing and annotation.</title>
        <authorList>
            <consortium name="The Broad Institute Genomics Platform"/>
            <consortium name="The Broad Institute Genome Sequencing Center for Infectious Disease"/>
            <person name="Wu L."/>
            <person name="Ma J."/>
        </authorList>
    </citation>
    <scope>NUCLEOTIDE SEQUENCE [LARGE SCALE GENOMIC DNA]</scope>
    <source>
        <strain evidence="7">NBRC 101365</strain>
    </source>
</reference>
<organism evidence="6 7">
    <name type="scientific">Labrys miyagiensis</name>
    <dbReference type="NCBI Taxonomy" id="346912"/>
    <lineage>
        <taxon>Bacteria</taxon>
        <taxon>Pseudomonadati</taxon>
        <taxon>Pseudomonadota</taxon>
        <taxon>Alphaproteobacteria</taxon>
        <taxon>Hyphomicrobiales</taxon>
        <taxon>Xanthobacteraceae</taxon>
        <taxon>Labrys</taxon>
    </lineage>
</organism>
<comment type="caution">
    <text evidence="6">The sequence shown here is derived from an EMBL/GenBank/DDBJ whole genome shotgun (WGS) entry which is preliminary data.</text>
</comment>
<dbReference type="SUPFAM" id="SSF52540">
    <property type="entry name" value="P-loop containing nucleoside triphosphate hydrolases"/>
    <property type="match status" value="1"/>
</dbReference>
<dbReference type="Pfam" id="PF00005">
    <property type="entry name" value="ABC_tran"/>
    <property type="match status" value="1"/>
</dbReference>
<dbReference type="SMART" id="SM00382">
    <property type="entry name" value="AAA"/>
    <property type="match status" value="1"/>
</dbReference>
<evidence type="ECO:0000313" key="7">
    <source>
        <dbReference type="Proteomes" id="UP001156882"/>
    </source>
</evidence>
<dbReference type="EMBL" id="BSPC01000005">
    <property type="protein sequence ID" value="GLS17433.1"/>
    <property type="molecule type" value="Genomic_DNA"/>
</dbReference>
<evidence type="ECO:0000256" key="1">
    <source>
        <dbReference type="ARBA" id="ARBA00005417"/>
    </source>
</evidence>
<keyword evidence="7" id="KW-1185">Reference proteome</keyword>
<proteinExistence type="inferred from homology"/>
<comment type="similarity">
    <text evidence="1">Belongs to the ABC transporter superfamily.</text>
</comment>
<evidence type="ECO:0000256" key="2">
    <source>
        <dbReference type="ARBA" id="ARBA00022741"/>
    </source>
</evidence>
<dbReference type="PANTHER" id="PTHR24220">
    <property type="entry name" value="IMPORT ATP-BINDING PROTEIN"/>
    <property type="match status" value="1"/>
</dbReference>
<accession>A0ABQ6CAL4</accession>
<keyword evidence="4" id="KW-1278">Translocase</keyword>
<dbReference type="PROSITE" id="PS50893">
    <property type="entry name" value="ABC_TRANSPORTER_2"/>
    <property type="match status" value="1"/>
</dbReference>
<dbReference type="InterPro" id="IPR003439">
    <property type="entry name" value="ABC_transporter-like_ATP-bd"/>
</dbReference>
<gene>
    <name evidence="6" type="ORF">GCM10007874_04480</name>
</gene>
<dbReference type="Gene3D" id="3.40.50.300">
    <property type="entry name" value="P-loop containing nucleotide triphosphate hydrolases"/>
    <property type="match status" value="1"/>
</dbReference>
<dbReference type="Proteomes" id="UP001156882">
    <property type="component" value="Unassembled WGS sequence"/>
</dbReference>
<evidence type="ECO:0000256" key="3">
    <source>
        <dbReference type="ARBA" id="ARBA00022840"/>
    </source>
</evidence>
<protein>
    <submittedName>
        <fullName evidence="6">ABC transporter ATP-binding protein</fullName>
    </submittedName>
</protein>
<evidence type="ECO:0000259" key="5">
    <source>
        <dbReference type="PROSITE" id="PS50893"/>
    </source>
</evidence>